<reference evidence="2 3" key="1">
    <citation type="journal article" date="2011" name="Stand. Genomic Sci.">
        <title>Complete genome sequence of Parvibaculum lavamentivorans type strain (DS-1(T)).</title>
        <authorList>
            <person name="Schleheck D."/>
            <person name="Weiss M."/>
            <person name="Pitluck S."/>
            <person name="Bruce D."/>
            <person name="Land M.L."/>
            <person name="Han S."/>
            <person name="Saunders E."/>
            <person name="Tapia R."/>
            <person name="Detter C."/>
            <person name="Brettin T."/>
            <person name="Han J."/>
            <person name="Woyke T."/>
            <person name="Goodwin L."/>
            <person name="Pennacchio L."/>
            <person name="Nolan M."/>
            <person name="Cook A.M."/>
            <person name="Kjelleberg S."/>
            <person name="Thomas T."/>
        </authorList>
    </citation>
    <scope>NUCLEOTIDE SEQUENCE [LARGE SCALE GENOMIC DNA]</scope>
    <source>
        <strain evidence="3">DS-1 / DSM 13023 / NCIMB 13966</strain>
    </source>
</reference>
<keyword evidence="3" id="KW-1185">Reference proteome</keyword>
<dbReference type="KEGG" id="pla:Plav_1828"/>
<protein>
    <recommendedName>
        <fullName evidence="1">Bacterial HORMA domain-containing protein</fullName>
    </recommendedName>
</protein>
<proteinExistence type="predicted"/>
<evidence type="ECO:0000313" key="3">
    <source>
        <dbReference type="Proteomes" id="UP000006377"/>
    </source>
</evidence>
<evidence type="ECO:0000259" key="1">
    <source>
        <dbReference type="Pfam" id="PF18173"/>
    </source>
</evidence>
<dbReference type="STRING" id="402881.Plav_1828"/>
<dbReference type="EMBL" id="CP000774">
    <property type="protein sequence ID" value="ABS63445.1"/>
    <property type="molecule type" value="Genomic_DNA"/>
</dbReference>
<dbReference type="Proteomes" id="UP000006377">
    <property type="component" value="Chromosome"/>
</dbReference>
<feature type="domain" description="Bacterial HORMA" evidence="1">
    <location>
        <begin position="1"/>
        <end position="166"/>
    </location>
</feature>
<dbReference type="SUPFAM" id="SSF56019">
    <property type="entry name" value="The spindle assembly checkpoint protein mad2"/>
    <property type="match status" value="1"/>
</dbReference>
<dbReference type="HOGENOM" id="CLU_110705_0_0_5"/>
<sequence>MTSVAVNTYTYSVTYVADNILKSLKDIIRLSGLNPSEFVGDWETNMRGIQTWLSTGDLETVKLEIYDPKTNTLIFRWDIDISYGSSDGDGSFWTDTEQLKYAIKKAGLAPSEARYRMLVHTKPGRPDVIGWSRTSGRSTEGMVRQSLGTTVEHSGLGARTSYLRRA</sequence>
<dbReference type="OrthoDB" id="7836191at2"/>
<dbReference type="Pfam" id="PF18173">
    <property type="entry name" value="bacHORMA_2"/>
    <property type="match status" value="1"/>
</dbReference>
<evidence type="ECO:0000313" key="2">
    <source>
        <dbReference type="EMBL" id="ABS63445.1"/>
    </source>
</evidence>
<gene>
    <name evidence="2" type="ordered locus">Plav_1828</name>
</gene>
<dbReference type="eggNOG" id="ENOG50307TE">
    <property type="taxonomic scope" value="Bacteria"/>
</dbReference>
<dbReference type="AlphaFoldDB" id="A7HU62"/>
<accession>A7HU62</accession>
<name>A7HU62_PARL1</name>
<dbReference type="InterPro" id="IPR036570">
    <property type="entry name" value="HORMA_dom_sf"/>
</dbReference>
<organism evidence="2 3">
    <name type="scientific">Parvibaculum lavamentivorans (strain DS-1 / DSM 13023 / NCIMB 13966)</name>
    <dbReference type="NCBI Taxonomy" id="402881"/>
    <lineage>
        <taxon>Bacteria</taxon>
        <taxon>Pseudomonadati</taxon>
        <taxon>Pseudomonadota</taxon>
        <taxon>Alphaproteobacteria</taxon>
        <taxon>Hyphomicrobiales</taxon>
        <taxon>Parvibaculaceae</taxon>
        <taxon>Parvibaculum</taxon>
    </lineage>
</organism>
<dbReference type="RefSeq" id="WP_012110738.1">
    <property type="nucleotide sequence ID" value="NC_009719.1"/>
</dbReference>
<dbReference type="InterPro" id="IPR040649">
    <property type="entry name" value="Bact_HORMA"/>
</dbReference>